<evidence type="ECO:0000313" key="3">
    <source>
        <dbReference type="Proteomes" id="UP000182360"/>
    </source>
</evidence>
<keyword evidence="1" id="KW-1133">Transmembrane helix</keyword>
<protein>
    <recommendedName>
        <fullName evidence="4">Ig-like domain (Group 3)</fullName>
    </recommendedName>
</protein>
<feature type="transmembrane region" description="Helical" evidence="1">
    <location>
        <begin position="44"/>
        <end position="62"/>
    </location>
</feature>
<dbReference type="AlphaFoldDB" id="A0A1H9K0S3"/>
<dbReference type="EMBL" id="FOFU01000020">
    <property type="protein sequence ID" value="SEQ92699.1"/>
    <property type="molecule type" value="Genomic_DNA"/>
</dbReference>
<dbReference type="Proteomes" id="UP000182360">
    <property type="component" value="Unassembled WGS sequence"/>
</dbReference>
<evidence type="ECO:0008006" key="4">
    <source>
        <dbReference type="Google" id="ProtNLM"/>
    </source>
</evidence>
<keyword evidence="1" id="KW-0812">Transmembrane</keyword>
<name>A0A1H9K0S3_9SPIR</name>
<evidence type="ECO:0000313" key="2">
    <source>
        <dbReference type="EMBL" id="SEQ92699.1"/>
    </source>
</evidence>
<feature type="transmembrane region" description="Helical" evidence="1">
    <location>
        <begin position="6"/>
        <end position="24"/>
    </location>
</feature>
<gene>
    <name evidence="2" type="ORF">SAMN04487977_1203</name>
</gene>
<evidence type="ECO:0000256" key="1">
    <source>
        <dbReference type="SAM" id="Phobius"/>
    </source>
</evidence>
<keyword evidence="3" id="KW-1185">Reference proteome</keyword>
<sequence>MKICIFLLFINFIFITFEFVKSFMTKKMKLVSMSCKDLFFKKKFLFGIISLLFISPGYSKILTKNSGKLSISKPVDSNVDPNWSIEISCLGDKYTNVNGIWFVEEHDTISINYDEAFLRGGDRSGAEFKRTRLSIYTSEGIILGNEFTVTKGITYFINIIIETSSSYDFYQPSQSITFSQKIIAFNDYFKINEKDFGVNCTGEIVTNTNIKLKCYDAFPKDNNWYVKKSSPVDIIYNNSYKHENWNSNNNNTGSGGEYEKYTELRITEDNKVTYKSEKGKDNIFTKNITANTKIELYNIYMTASSYLSANSGGTKISESLIDSINIILDSDPPTPLPTVTGSCADWTNGKDNENKDVTLTAEGSMDGVSGVRGYEYKIGNSDWIRGNEYKPDVKNGEILDTVVYFRAVDNVGNASEAVSARVKIDKSAPVISADKEANKWTRDDIKITARDTGSGFNGFEIEKDEKKYIPQTANTLSESGTYTVRATDGVGNKSDLITYLVDKTAPQINLNGYEEGNWTSEDVTITFTDAHSGIKSVTVNGSTVSREDGDKYKITETGEYTVKCSDNTGNESTATVKVDKIKPSVSDITFSGFRYEEKDETQYLNSFDVKYNVTEADSGIKENILSLNGSIVNESTDKNVIYREKQNLAKVQRSGNDKTFEYSVKVTDNAGNGSVEKKASLTIPGTIILKTVEKEDENQGLRKNYIKDGYTINGILINKIDFGLYKTIRLKRTFLADKEEGQNRKEFCYEEYKARFDGSVREEEIKENWEKASQTVITKADVRKVTIGG</sequence>
<organism evidence="2 3">
    <name type="scientific">Treponema bryantii</name>
    <dbReference type="NCBI Taxonomy" id="163"/>
    <lineage>
        <taxon>Bacteria</taxon>
        <taxon>Pseudomonadati</taxon>
        <taxon>Spirochaetota</taxon>
        <taxon>Spirochaetia</taxon>
        <taxon>Spirochaetales</taxon>
        <taxon>Treponemataceae</taxon>
        <taxon>Treponema</taxon>
    </lineage>
</organism>
<proteinExistence type="predicted"/>
<feature type="non-terminal residue" evidence="2">
    <location>
        <position position="789"/>
    </location>
</feature>
<reference evidence="2 3" key="1">
    <citation type="submission" date="2016-10" db="EMBL/GenBank/DDBJ databases">
        <authorList>
            <person name="de Groot N.N."/>
        </authorList>
    </citation>
    <scope>NUCLEOTIDE SEQUENCE [LARGE SCALE GENOMIC DNA]</scope>
    <source>
        <strain evidence="2 3">B25</strain>
    </source>
</reference>
<keyword evidence="1" id="KW-0472">Membrane</keyword>
<accession>A0A1H9K0S3</accession>